<keyword evidence="4" id="KW-1185">Reference proteome</keyword>
<dbReference type="GO" id="GO:0098609">
    <property type="term" value="P:cell-cell adhesion"/>
    <property type="evidence" value="ECO:0007669"/>
    <property type="project" value="TreeGrafter"/>
</dbReference>
<feature type="domain" description="H-type lectin" evidence="2">
    <location>
        <begin position="138"/>
        <end position="204"/>
    </location>
</feature>
<dbReference type="GO" id="GO:0046871">
    <property type="term" value="F:N-acetylgalactosamine binding"/>
    <property type="evidence" value="ECO:0007669"/>
    <property type="project" value="TreeGrafter"/>
</dbReference>
<dbReference type="InterPro" id="IPR037221">
    <property type="entry name" value="H-type_lectin_dom_sf"/>
</dbReference>
<dbReference type="InterPro" id="IPR052487">
    <property type="entry name" value="Galactose-binding_lectin"/>
</dbReference>
<evidence type="ECO:0000313" key="3">
    <source>
        <dbReference type="EMBL" id="KAF2234346.1"/>
    </source>
</evidence>
<name>A0A6A6H8B2_VIRVR</name>
<dbReference type="InterPro" id="IPR019019">
    <property type="entry name" value="H-type_lectin_domain"/>
</dbReference>
<feature type="region of interest" description="Disordered" evidence="1">
    <location>
        <begin position="1"/>
        <end position="29"/>
    </location>
</feature>
<dbReference type="PANTHER" id="PTHR46938">
    <property type="entry name" value="DISCOIDIN-1 SUBUNIT A-RELATED-RELATED"/>
    <property type="match status" value="1"/>
</dbReference>
<dbReference type="Pfam" id="PF09458">
    <property type="entry name" value="H_lectin"/>
    <property type="match status" value="3"/>
</dbReference>
<dbReference type="OrthoDB" id="291007at2759"/>
<sequence length="307" mass="33931">MAHLSTPQSDTGHFTTLSVRPSNKPTPSVSRTILFPRNHYSQAPNLAAGFSALDLSCSSNRSSSPTSTTTTAVRANLVGHSITRTRFNLLVETWGRNSLLHRADATWIEHASGARECQFGQFDTRDVARRPGNEHTLAITFPRAFTSQPTVVVWLNRLDLRAGDEHNYRLSASATQITRTGFVAHLDTWGDGVLDGAAMAWIAFPAEKRRVASGVVRTADVRSWGDARPRTSGWVRFPGRLFPPARRKGKPTVLIALKMLDMAGNADLRIKAYATEITREGFRWHLDTWDDSTLYAAEASWIALGFA</sequence>
<dbReference type="Proteomes" id="UP000800092">
    <property type="component" value="Unassembled WGS sequence"/>
</dbReference>
<proteinExistence type="predicted"/>
<reference evidence="3" key="1">
    <citation type="journal article" date="2020" name="Stud. Mycol.">
        <title>101 Dothideomycetes genomes: a test case for predicting lifestyles and emergence of pathogens.</title>
        <authorList>
            <person name="Haridas S."/>
            <person name="Albert R."/>
            <person name="Binder M."/>
            <person name="Bloem J."/>
            <person name="Labutti K."/>
            <person name="Salamov A."/>
            <person name="Andreopoulos B."/>
            <person name="Baker S."/>
            <person name="Barry K."/>
            <person name="Bills G."/>
            <person name="Bluhm B."/>
            <person name="Cannon C."/>
            <person name="Castanera R."/>
            <person name="Culley D."/>
            <person name="Daum C."/>
            <person name="Ezra D."/>
            <person name="Gonzalez J."/>
            <person name="Henrissat B."/>
            <person name="Kuo A."/>
            <person name="Liang C."/>
            <person name="Lipzen A."/>
            <person name="Lutzoni F."/>
            <person name="Magnuson J."/>
            <person name="Mondo S."/>
            <person name="Nolan M."/>
            <person name="Ohm R."/>
            <person name="Pangilinan J."/>
            <person name="Park H.-J."/>
            <person name="Ramirez L."/>
            <person name="Alfaro M."/>
            <person name="Sun H."/>
            <person name="Tritt A."/>
            <person name="Yoshinaga Y."/>
            <person name="Zwiers L.-H."/>
            <person name="Turgeon B."/>
            <person name="Goodwin S."/>
            <person name="Spatafora J."/>
            <person name="Crous P."/>
            <person name="Grigoriev I."/>
        </authorList>
    </citation>
    <scope>NUCLEOTIDE SEQUENCE</scope>
    <source>
        <strain evidence="3">Tuck. ex Michener</strain>
    </source>
</reference>
<dbReference type="GO" id="GO:0030247">
    <property type="term" value="F:polysaccharide binding"/>
    <property type="evidence" value="ECO:0007669"/>
    <property type="project" value="TreeGrafter"/>
</dbReference>
<evidence type="ECO:0000256" key="1">
    <source>
        <dbReference type="SAM" id="MobiDB-lite"/>
    </source>
</evidence>
<dbReference type="SUPFAM" id="SSF141086">
    <property type="entry name" value="Agglutinin HPA-like"/>
    <property type="match status" value="3"/>
</dbReference>
<dbReference type="Gene3D" id="2.60.40.2080">
    <property type="match status" value="3"/>
</dbReference>
<dbReference type="GO" id="GO:0070492">
    <property type="term" value="F:oligosaccharide binding"/>
    <property type="evidence" value="ECO:0007669"/>
    <property type="project" value="TreeGrafter"/>
</dbReference>
<feature type="domain" description="H-type lectin" evidence="2">
    <location>
        <begin position="251"/>
        <end position="303"/>
    </location>
</feature>
<evidence type="ECO:0000313" key="4">
    <source>
        <dbReference type="Proteomes" id="UP000800092"/>
    </source>
</evidence>
<evidence type="ECO:0000259" key="2">
    <source>
        <dbReference type="Pfam" id="PF09458"/>
    </source>
</evidence>
<dbReference type="GO" id="GO:0009986">
    <property type="term" value="C:cell surface"/>
    <property type="evidence" value="ECO:0007669"/>
    <property type="project" value="TreeGrafter"/>
</dbReference>
<gene>
    <name evidence="3" type="ORF">EV356DRAFT_446734</name>
</gene>
<protein>
    <recommendedName>
        <fullName evidence="2">H-type lectin domain-containing protein</fullName>
    </recommendedName>
</protein>
<accession>A0A6A6H8B2</accession>
<dbReference type="AlphaFoldDB" id="A0A6A6H8B2"/>
<organism evidence="3 4">
    <name type="scientific">Viridothelium virens</name>
    <name type="common">Speckled blister lichen</name>
    <name type="synonym">Trypethelium virens</name>
    <dbReference type="NCBI Taxonomy" id="1048519"/>
    <lineage>
        <taxon>Eukaryota</taxon>
        <taxon>Fungi</taxon>
        <taxon>Dikarya</taxon>
        <taxon>Ascomycota</taxon>
        <taxon>Pezizomycotina</taxon>
        <taxon>Dothideomycetes</taxon>
        <taxon>Dothideomycetes incertae sedis</taxon>
        <taxon>Trypetheliales</taxon>
        <taxon>Trypetheliaceae</taxon>
        <taxon>Viridothelium</taxon>
    </lineage>
</organism>
<feature type="domain" description="H-type lectin" evidence="2">
    <location>
        <begin position="31"/>
        <end position="108"/>
    </location>
</feature>
<dbReference type="GO" id="GO:0098636">
    <property type="term" value="C:protein complex involved in cell adhesion"/>
    <property type="evidence" value="ECO:0007669"/>
    <property type="project" value="TreeGrafter"/>
</dbReference>
<dbReference type="EMBL" id="ML991799">
    <property type="protein sequence ID" value="KAF2234346.1"/>
    <property type="molecule type" value="Genomic_DNA"/>
</dbReference>